<feature type="region of interest" description="Disordered" evidence="1">
    <location>
        <begin position="195"/>
        <end position="220"/>
    </location>
</feature>
<reference evidence="3 4" key="1">
    <citation type="journal article" date="2023" name="Life. Sci Alliance">
        <title>Evolutionary insights into 3D genome organization and epigenetic landscape of Vigna mungo.</title>
        <authorList>
            <person name="Junaid A."/>
            <person name="Singh B."/>
            <person name="Bhatia S."/>
        </authorList>
    </citation>
    <scope>NUCLEOTIDE SEQUENCE [LARGE SCALE GENOMIC DNA]</scope>
    <source>
        <strain evidence="3">Urdbean</strain>
    </source>
</reference>
<sequence>MASHSDAISHLGKKLEQILLFQANFSNTLHDIDVCTSLLESKICLSPSHSPSPCPRPLKFDLPSFNGEDALGTQIASFYLGGPALAWYQWMHNNNLITSWEAFLRALELRFAPSKFEDLVADLCKLSQTQSLQKYISEFESLANRISRYPLNFYLSCFVFGLKPHLRREVTALQPSDMPQIMAFAKLHDDKNKVSSPFSRFSRPPQTHITSTTAINPNPLPPLLPTPHPNYLSKDLQRRSFLLLTVVDDEESLDPLTNMVDPPNDTPLETGLISLTPSRVNEAPRRSRSMDP</sequence>
<evidence type="ECO:0000259" key="2">
    <source>
        <dbReference type="Pfam" id="PF03732"/>
    </source>
</evidence>
<dbReference type="InterPro" id="IPR005162">
    <property type="entry name" value="Retrotrans_gag_dom"/>
</dbReference>
<keyword evidence="4" id="KW-1185">Reference proteome</keyword>
<proteinExistence type="predicted"/>
<organism evidence="3 4">
    <name type="scientific">Vigna mungo</name>
    <name type="common">Black gram</name>
    <name type="synonym">Phaseolus mungo</name>
    <dbReference type="NCBI Taxonomy" id="3915"/>
    <lineage>
        <taxon>Eukaryota</taxon>
        <taxon>Viridiplantae</taxon>
        <taxon>Streptophyta</taxon>
        <taxon>Embryophyta</taxon>
        <taxon>Tracheophyta</taxon>
        <taxon>Spermatophyta</taxon>
        <taxon>Magnoliopsida</taxon>
        <taxon>eudicotyledons</taxon>
        <taxon>Gunneridae</taxon>
        <taxon>Pentapetalae</taxon>
        <taxon>rosids</taxon>
        <taxon>fabids</taxon>
        <taxon>Fabales</taxon>
        <taxon>Fabaceae</taxon>
        <taxon>Papilionoideae</taxon>
        <taxon>50 kb inversion clade</taxon>
        <taxon>NPAAA clade</taxon>
        <taxon>indigoferoid/millettioid clade</taxon>
        <taxon>Phaseoleae</taxon>
        <taxon>Vigna</taxon>
    </lineage>
</organism>
<accession>A0AAQ3N863</accession>
<feature type="compositionally biased region" description="Basic and acidic residues" evidence="1">
    <location>
        <begin position="282"/>
        <end position="292"/>
    </location>
</feature>
<evidence type="ECO:0000313" key="4">
    <source>
        <dbReference type="Proteomes" id="UP001374535"/>
    </source>
</evidence>
<gene>
    <name evidence="3" type="ORF">V8G54_024809</name>
</gene>
<dbReference type="EMBL" id="CP144694">
    <property type="protein sequence ID" value="WVZ04003.1"/>
    <property type="molecule type" value="Genomic_DNA"/>
</dbReference>
<feature type="region of interest" description="Disordered" evidence="1">
    <location>
        <begin position="255"/>
        <end position="292"/>
    </location>
</feature>
<feature type="compositionally biased region" description="Low complexity" evidence="1">
    <location>
        <begin position="195"/>
        <end position="205"/>
    </location>
</feature>
<evidence type="ECO:0000313" key="3">
    <source>
        <dbReference type="EMBL" id="WVZ04003.1"/>
    </source>
</evidence>
<dbReference type="Proteomes" id="UP001374535">
    <property type="component" value="Chromosome 7"/>
</dbReference>
<dbReference type="AlphaFoldDB" id="A0AAQ3N863"/>
<feature type="domain" description="Retrotransposon gag" evidence="2">
    <location>
        <begin position="74"/>
        <end position="162"/>
    </location>
</feature>
<evidence type="ECO:0000256" key="1">
    <source>
        <dbReference type="SAM" id="MobiDB-lite"/>
    </source>
</evidence>
<name>A0AAQ3N863_VIGMU</name>
<protein>
    <recommendedName>
        <fullName evidence="2">Retrotransposon gag domain-containing protein</fullName>
    </recommendedName>
</protein>
<dbReference type="Pfam" id="PF03732">
    <property type="entry name" value="Retrotrans_gag"/>
    <property type="match status" value="1"/>
</dbReference>